<evidence type="ECO:0000256" key="2">
    <source>
        <dbReference type="ARBA" id="ARBA00023445"/>
    </source>
</evidence>
<dbReference type="AlphaFoldDB" id="A0AAN6VNH0"/>
<reference evidence="3" key="2">
    <citation type="submission" date="2023-05" db="EMBL/GenBank/DDBJ databases">
        <authorList>
            <consortium name="Lawrence Berkeley National Laboratory"/>
            <person name="Steindorff A."/>
            <person name="Hensen N."/>
            <person name="Bonometti L."/>
            <person name="Westerberg I."/>
            <person name="Brannstrom I.O."/>
            <person name="Guillou S."/>
            <person name="Cros-Aarteil S."/>
            <person name="Calhoun S."/>
            <person name="Haridas S."/>
            <person name="Kuo A."/>
            <person name="Mondo S."/>
            <person name="Pangilinan J."/>
            <person name="Riley R."/>
            <person name="Labutti K."/>
            <person name="Andreopoulos B."/>
            <person name="Lipzen A."/>
            <person name="Chen C."/>
            <person name="Yanf M."/>
            <person name="Daum C."/>
            <person name="Ng V."/>
            <person name="Clum A."/>
            <person name="Ohm R."/>
            <person name="Martin F."/>
            <person name="Silar P."/>
            <person name="Natvig D."/>
            <person name="Lalanne C."/>
            <person name="Gautier V."/>
            <person name="Ament-Velasquez S.L."/>
            <person name="Kruys A."/>
            <person name="Hutchinson M.I."/>
            <person name="Powell A.J."/>
            <person name="Barry K."/>
            <person name="Miller A.N."/>
            <person name="Grigoriev I.V."/>
            <person name="Debuchy R."/>
            <person name="Gladieux P."/>
            <person name="Thoren M.H."/>
            <person name="Johannesson H."/>
        </authorList>
    </citation>
    <scope>NUCLEOTIDE SEQUENCE</scope>
    <source>
        <strain evidence="3">CBS 538.74</strain>
    </source>
</reference>
<comment type="caution">
    <text evidence="3">The sequence shown here is derived from an EMBL/GenBank/DDBJ whole genome shotgun (WGS) entry which is preliminary data.</text>
</comment>
<proteinExistence type="inferred from homology"/>
<accession>A0AAN6VNH0</accession>
<evidence type="ECO:0000256" key="1">
    <source>
        <dbReference type="ARBA" id="ARBA00023002"/>
    </source>
</evidence>
<keyword evidence="1" id="KW-0560">Oxidoreductase</keyword>
<reference evidence="3" key="1">
    <citation type="journal article" date="2023" name="Mol. Phylogenet. Evol.">
        <title>Genome-scale phylogeny and comparative genomics of the fungal order Sordariales.</title>
        <authorList>
            <person name="Hensen N."/>
            <person name="Bonometti L."/>
            <person name="Westerberg I."/>
            <person name="Brannstrom I.O."/>
            <person name="Guillou S."/>
            <person name="Cros-Aarteil S."/>
            <person name="Calhoun S."/>
            <person name="Haridas S."/>
            <person name="Kuo A."/>
            <person name="Mondo S."/>
            <person name="Pangilinan J."/>
            <person name="Riley R."/>
            <person name="LaButti K."/>
            <person name="Andreopoulos B."/>
            <person name="Lipzen A."/>
            <person name="Chen C."/>
            <person name="Yan M."/>
            <person name="Daum C."/>
            <person name="Ng V."/>
            <person name="Clum A."/>
            <person name="Steindorff A."/>
            <person name="Ohm R.A."/>
            <person name="Martin F."/>
            <person name="Silar P."/>
            <person name="Natvig D.O."/>
            <person name="Lalanne C."/>
            <person name="Gautier V."/>
            <person name="Ament-Velasquez S.L."/>
            <person name="Kruys A."/>
            <person name="Hutchinson M.I."/>
            <person name="Powell A.J."/>
            <person name="Barry K."/>
            <person name="Miller A.N."/>
            <person name="Grigoriev I.V."/>
            <person name="Debuchy R."/>
            <person name="Gladieux P."/>
            <person name="Hiltunen Thoren M."/>
            <person name="Johannesson H."/>
        </authorList>
    </citation>
    <scope>NUCLEOTIDE SEQUENCE</scope>
    <source>
        <strain evidence="3">CBS 538.74</strain>
    </source>
</reference>
<protein>
    <submittedName>
        <fullName evidence="3">Uncharacterized protein</fullName>
    </submittedName>
</protein>
<dbReference type="SUPFAM" id="SSF51735">
    <property type="entry name" value="NAD(P)-binding Rossmann-fold domains"/>
    <property type="match status" value="1"/>
</dbReference>
<dbReference type="GO" id="GO:0016616">
    <property type="term" value="F:oxidoreductase activity, acting on the CH-OH group of donors, NAD or NADP as acceptor"/>
    <property type="evidence" value="ECO:0007669"/>
    <property type="project" value="TreeGrafter"/>
</dbReference>
<comment type="similarity">
    <text evidence="2">Belongs to the NAD(P)-dependent epimerase/dehydratase family. Dihydroflavonol-4-reductase subfamily.</text>
</comment>
<dbReference type="PANTHER" id="PTHR10366:SF562">
    <property type="entry name" value="ALDEHYDE REDUCTASE II (AFU_ORTHOLOGUE AFUA_1G11360)"/>
    <property type="match status" value="1"/>
</dbReference>
<organism evidence="3 4">
    <name type="scientific">Chaetomidium leptoderma</name>
    <dbReference type="NCBI Taxonomy" id="669021"/>
    <lineage>
        <taxon>Eukaryota</taxon>
        <taxon>Fungi</taxon>
        <taxon>Dikarya</taxon>
        <taxon>Ascomycota</taxon>
        <taxon>Pezizomycotina</taxon>
        <taxon>Sordariomycetes</taxon>
        <taxon>Sordariomycetidae</taxon>
        <taxon>Sordariales</taxon>
        <taxon>Chaetomiaceae</taxon>
        <taxon>Chaetomidium</taxon>
    </lineage>
</organism>
<dbReference type="InterPro" id="IPR050425">
    <property type="entry name" value="NAD(P)_dehydrat-like"/>
</dbReference>
<sequence>MNPPVKIPTDAIVLVTNGTQPVPLQIIKQLLEYGCRVRTTTTWMAPASWLDELFSPYMQLRMFERVTLMPGHPNHKSFYRDAVKGVHAIVHTATIPRLNHSLQDVWSLTAESVVCMLEAAEREPSVRAFVYTSSMVAATPLVTPSDQLVTEDSWNARDPILALMGQGSPAIVRNSSLVRAEQALWQWNRERTPEFKVNVVSPANLIGQNFGSQHTTHWENWIYQLYHYGCAREEIPDAGPTQAHWYVDVQDVALLHVAAIFDPKVFGQRLQAWGCYRDWNNAMEVLQDIENDDMKVLRKIENSTMRYPRIRGDGVTRGQLYAKYDQVGEILERWKGTGSSWWKPFEETVKESVYSFRERLL</sequence>
<dbReference type="PANTHER" id="PTHR10366">
    <property type="entry name" value="NAD DEPENDENT EPIMERASE/DEHYDRATASE"/>
    <property type="match status" value="1"/>
</dbReference>
<keyword evidence="4" id="KW-1185">Reference proteome</keyword>
<name>A0AAN6VNH0_9PEZI</name>
<dbReference type="Proteomes" id="UP001302745">
    <property type="component" value="Unassembled WGS sequence"/>
</dbReference>
<dbReference type="InterPro" id="IPR036291">
    <property type="entry name" value="NAD(P)-bd_dom_sf"/>
</dbReference>
<evidence type="ECO:0000313" key="3">
    <source>
        <dbReference type="EMBL" id="KAK4153540.1"/>
    </source>
</evidence>
<dbReference type="EMBL" id="MU856937">
    <property type="protein sequence ID" value="KAK4153540.1"/>
    <property type="molecule type" value="Genomic_DNA"/>
</dbReference>
<evidence type="ECO:0000313" key="4">
    <source>
        <dbReference type="Proteomes" id="UP001302745"/>
    </source>
</evidence>
<dbReference type="Gene3D" id="3.40.50.720">
    <property type="entry name" value="NAD(P)-binding Rossmann-like Domain"/>
    <property type="match status" value="1"/>
</dbReference>
<gene>
    <name evidence="3" type="ORF">C8A00DRAFT_33701</name>
</gene>